<dbReference type="KEGG" id="tet:TTHERM_00006010"/>
<dbReference type="PANTHER" id="PTHR13018">
    <property type="entry name" value="PROBABLE MEMBRANE PROTEIN DUF221-RELATED"/>
    <property type="match status" value="1"/>
</dbReference>
<feature type="domain" description="CSC1/OSCA1-like cytosolic" evidence="3">
    <location>
        <begin position="212"/>
        <end position="380"/>
    </location>
</feature>
<dbReference type="RefSeq" id="XP_001008082.2">
    <property type="nucleotide sequence ID" value="XM_001008082.2"/>
</dbReference>
<evidence type="ECO:0000256" key="2">
    <source>
        <dbReference type="SAM" id="Phobius"/>
    </source>
</evidence>
<feature type="transmembrane region" description="Helical" evidence="2">
    <location>
        <begin position="502"/>
        <end position="528"/>
    </location>
</feature>
<proteinExistence type="predicted"/>
<reference evidence="5" key="1">
    <citation type="journal article" date="2006" name="PLoS Biol.">
        <title>Macronuclear genome sequence of the ciliate Tetrahymena thermophila, a model eukaryote.</title>
        <authorList>
            <person name="Eisen J.A."/>
            <person name="Coyne R.S."/>
            <person name="Wu M."/>
            <person name="Wu D."/>
            <person name="Thiagarajan M."/>
            <person name="Wortman J.R."/>
            <person name="Badger J.H."/>
            <person name="Ren Q."/>
            <person name="Amedeo P."/>
            <person name="Jones K.M."/>
            <person name="Tallon L.J."/>
            <person name="Delcher A.L."/>
            <person name="Salzberg S.L."/>
            <person name="Silva J.C."/>
            <person name="Haas B.J."/>
            <person name="Majoros W.H."/>
            <person name="Farzad M."/>
            <person name="Carlton J.M."/>
            <person name="Smith R.K. Jr."/>
            <person name="Garg J."/>
            <person name="Pearlman R.E."/>
            <person name="Karrer K.M."/>
            <person name="Sun L."/>
            <person name="Manning G."/>
            <person name="Elde N.C."/>
            <person name="Turkewitz A.P."/>
            <person name="Asai D.J."/>
            <person name="Wilkes D.E."/>
            <person name="Wang Y."/>
            <person name="Cai H."/>
            <person name="Collins K."/>
            <person name="Stewart B.A."/>
            <person name="Lee S.R."/>
            <person name="Wilamowska K."/>
            <person name="Weinberg Z."/>
            <person name="Ruzzo W.L."/>
            <person name="Wloga D."/>
            <person name="Gaertig J."/>
            <person name="Frankel J."/>
            <person name="Tsao C.-C."/>
            <person name="Gorovsky M.A."/>
            <person name="Keeling P.J."/>
            <person name="Waller R.F."/>
            <person name="Patron N.J."/>
            <person name="Cherry J.M."/>
            <person name="Stover N.A."/>
            <person name="Krieger C.J."/>
            <person name="del Toro C."/>
            <person name="Ryder H.F."/>
            <person name="Williamson S.C."/>
            <person name="Barbeau R.A."/>
            <person name="Hamilton E.P."/>
            <person name="Orias E."/>
        </authorList>
    </citation>
    <scope>NUCLEOTIDE SEQUENCE [LARGE SCALE GENOMIC DNA]</scope>
    <source>
        <strain evidence="5">SB210</strain>
    </source>
</reference>
<keyword evidence="1" id="KW-0175">Coiled coil</keyword>
<dbReference type="InterPro" id="IPR045122">
    <property type="entry name" value="Csc1-like"/>
</dbReference>
<keyword evidence="5" id="KW-1185">Reference proteome</keyword>
<dbReference type="EMBL" id="GG662845">
    <property type="protein sequence ID" value="EAR87837.2"/>
    <property type="molecule type" value="Genomic_DNA"/>
</dbReference>
<dbReference type="GO" id="GO:0016301">
    <property type="term" value="F:kinase activity"/>
    <property type="evidence" value="ECO:0007669"/>
    <property type="project" value="UniProtKB-KW"/>
</dbReference>
<feature type="transmembrane region" description="Helical" evidence="2">
    <location>
        <begin position="683"/>
        <end position="700"/>
    </location>
</feature>
<dbReference type="PANTHER" id="PTHR13018:SF83">
    <property type="entry name" value="RRM DOMAIN-CONTAINING PROTEIN"/>
    <property type="match status" value="1"/>
</dbReference>
<evidence type="ECO:0000313" key="5">
    <source>
        <dbReference type="Proteomes" id="UP000009168"/>
    </source>
</evidence>
<keyword evidence="4" id="KW-0808">Transferase</keyword>
<accession>Q22SD5</accession>
<name>Q22SD5_TETTS</name>
<feature type="coiled-coil region" evidence="1">
    <location>
        <begin position="247"/>
        <end position="304"/>
    </location>
</feature>
<dbReference type="InterPro" id="IPR027815">
    <property type="entry name" value="CSC1/OSCA1-like_cyt"/>
</dbReference>
<feature type="coiled-coil region" evidence="1">
    <location>
        <begin position="422"/>
        <end position="449"/>
    </location>
</feature>
<dbReference type="AlphaFoldDB" id="Q22SD5"/>
<keyword evidence="2" id="KW-0812">Transmembrane</keyword>
<organism evidence="4 5">
    <name type="scientific">Tetrahymena thermophila (strain SB210)</name>
    <dbReference type="NCBI Taxonomy" id="312017"/>
    <lineage>
        <taxon>Eukaryota</taxon>
        <taxon>Sar</taxon>
        <taxon>Alveolata</taxon>
        <taxon>Ciliophora</taxon>
        <taxon>Intramacronucleata</taxon>
        <taxon>Oligohymenophorea</taxon>
        <taxon>Hymenostomatida</taxon>
        <taxon>Tetrahymenina</taxon>
        <taxon>Tetrahymenidae</taxon>
        <taxon>Tetrahymena</taxon>
    </lineage>
</organism>
<dbReference type="Proteomes" id="UP000009168">
    <property type="component" value="Unassembled WGS sequence"/>
</dbReference>
<feature type="transmembrane region" description="Helical" evidence="2">
    <location>
        <begin position="606"/>
        <end position="631"/>
    </location>
</feature>
<dbReference type="OrthoDB" id="293453at2759"/>
<keyword evidence="2" id="KW-1133">Transmembrane helix</keyword>
<feature type="transmembrane region" description="Helical" evidence="2">
    <location>
        <begin position="540"/>
        <end position="561"/>
    </location>
</feature>
<dbReference type="HOGENOM" id="CLU_012088_0_0_1"/>
<evidence type="ECO:0000256" key="1">
    <source>
        <dbReference type="SAM" id="Coils"/>
    </source>
</evidence>
<dbReference type="GeneID" id="7832638"/>
<gene>
    <name evidence="4" type="ORF">TTHERM_00006010</name>
</gene>
<evidence type="ECO:0000259" key="3">
    <source>
        <dbReference type="Pfam" id="PF14703"/>
    </source>
</evidence>
<dbReference type="Pfam" id="PF14703">
    <property type="entry name" value="PHM7_cyt"/>
    <property type="match status" value="1"/>
</dbReference>
<keyword evidence="2" id="KW-0472">Membrane</keyword>
<sequence>MSHHPQNPQGHQILKTMHFHQHKGLDLNKIPADWNKAIRHAKSRETKPERAKISDDDFEEVCECCGYELNRQPIGLFVPSIQLGFLGSGFPLFYNYIQYCIIMLTCLLAIQGIPNIIYNYKGNFCDKTLLEAYEAAEENKEHPEEGFLLPCPESFTNRISFANVLNIEEGIKSNMHFSTAAVLVQIVLCIFFRRSQRQIEVDVDIKYNTPADYTVWVKHVPKDIPNPKEAIKRHFKDQNKRVTKVNLVYDISEIEELEEEFKELIKEKQKNLKEHGFNNKTQELQEIEQKIQKVEHEIREKEINIVHDRTKFTGQAFVSFETEKEKEDLFTFAPPSLGSKICNFITSLGKLDRYIDSQIFEGKHNILIVDAPEPNDIDWEFIHCSTGSKVLARFISLIKWIVLIAFSFSIICLITYFQNLKIDHVQEELLELQHKSKKNNEQIDKEEEEKVHSSMAIISVFSFLISTSIVLFNKFALPFLVHHIVDAEKWSTKTKLNISFAFKLTIALFFNTALITVLIEVILFKNFYGIGGGMILNEELVFIFNAIIPSLAWVIDPWSIIKNIQRNKELKNKEKSVLTQDEANKLMEHPDYAMGKRYADIMKTMWFTFFFSPVIPVGTFFSLIGLILYYFTDKYNLIYRRTVKESIGKSLSFEMMDLQEYSVLLHCFGNIAFKWILAKEVDLTSFVLFGICLLISLVPMDSFNEWLFEINAHSESKHYSQVKDQFDTDYDRENPITKHEALVEFQKSRASKTHL</sequence>
<dbReference type="GO" id="GO:0005227">
    <property type="term" value="F:calcium-activated cation channel activity"/>
    <property type="evidence" value="ECO:0007669"/>
    <property type="project" value="InterPro"/>
</dbReference>
<feature type="transmembrane region" description="Helical" evidence="2">
    <location>
        <begin position="455"/>
        <end position="481"/>
    </location>
</feature>
<dbReference type="InParanoid" id="Q22SD5"/>
<keyword evidence="4" id="KW-0418">Kinase</keyword>
<dbReference type="GO" id="GO:0005886">
    <property type="term" value="C:plasma membrane"/>
    <property type="evidence" value="ECO:0007669"/>
    <property type="project" value="TreeGrafter"/>
</dbReference>
<dbReference type="eggNOG" id="ENOG502SKQY">
    <property type="taxonomic scope" value="Eukaryota"/>
</dbReference>
<evidence type="ECO:0000313" key="4">
    <source>
        <dbReference type="EMBL" id="EAR87837.2"/>
    </source>
</evidence>
<feature type="transmembrane region" description="Helical" evidence="2">
    <location>
        <begin position="96"/>
        <end position="118"/>
    </location>
</feature>
<feature type="transmembrane region" description="Helical" evidence="2">
    <location>
        <begin position="397"/>
        <end position="417"/>
    </location>
</feature>
<protein>
    <submittedName>
        <fullName evidence="4">Kinase domain protein</fullName>
    </submittedName>
</protein>